<dbReference type="PANTHER" id="PTHR46656:SF3">
    <property type="entry name" value="PUTATIVE-RELATED"/>
    <property type="match status" value="1"/>
</dbReference>
<dbReference type="RefSeq" id="WP_259661412.1">
    <property type="nucleotide sequence ID" value="NZ_JAHXRI010000007.1"/>
</dbReference>
<evidence type="ECO:0000313" key="3">
    <source>
        <dbReference type="EMBL" id="MBZ1351010.1"/>
    </source>
</evidence>
<accession>A0A953N9H8</accession>
<dbReference type="SUPFAM" id="SSF53448">
    <property type="entry name" value="Nucleotide-diphospho-sugar transferases"/>
    <property type="match status" value="1"/>
</dbReference>
<dbReference type="Pfam" id="PF00534">
    <property type="entry name" value="Glycos_transf_1"/>
    <property type="match status" value="1"/>
</dbReference>
<keyword evidence="4" id="KW-1185">Reference proteome</keyword>
<dbReference type="Gene3D" id="3.40.50.2000">
    <property type="entry name" value="Glycogen Phosphorylase B"/>
    <property type="match status" value="1"/>
</dbReference>
<dbReference type="InterPro" id="IPR001296">
    <property type="entry name" value="Glyco_trans_1"/>
</dbReference>
<protein>
    <submittedName>
        <fullName evidence="3">Glycosyltransferase</fullName>
        <ecNumber evidence="3">2.4.-.-</ecNumber>
    </submittedName>
</protein>
<keyword evidence="3" id="KW-0808">Transferase</keyword>
<dbReference type="PANTHER" id="PTHR46656">
    <property type="entry name" value="PUTATIVE-RELATED"/>
    <property type="match status" value="1"/>
</dbReference>
<dbReference type="GO" id="GO:0016757">
    <property type="term" value="F:glycosyltransferase activity"/>
    <property type="evidence" value="ECO:0007669"/>
    <property type="project" value="UniProtKB-KW"/>
</dbReference>
<name>A0A953N9H8_9BURK</name>
<dbReference type="Proteomes" id="UP000739565">
    <property type="component" value="Unassembled WGS sequence"/>
</dbReference>
<dbReference type="SUPFAM" id="SSF53756">
    <property type="entry name" value="UDP-Glycosyltransferase/glycogen phosphorylase"/>
    <property type="match status" value="1"/>
</dbReference>
<feature type="domain" description="Glycosyl transferase family 1" evidence="2">
    <location>
        <begin position="856"/>
        <end position="973"/>
    </location>
</feature>
<evidence type="ECO:0000313" key="4">
    <source>
        <dbReference type="Proteomes" id="UP000739565"/>
    </source>
</evidence>
<proteinExistence type="predicted"/>
<dbReference type="EC" id="2.4.-.-" evidence="3"/>
<evidence type="ECO:0000256" key="1">
    <source>
        <dbReference type="SAM" id="Coils"/>
    </source>
</evidence>
<keyword evidence="1" id="KW-0175">Coiled coil</keyword>
<reference evidence="3" key="1">
    <citation type="submission" date="2021-07" db="EMBL/GenBank/DDBJ databases">
        <title>New genus and species of the family Alcaligenaceae.</title>
        <authorList>
            <person name="Hahn M.W."/>
        </authorList>
    </citation>
    <scope>NUCLEOTIDE SEQUENCE</scope>
    <source>
        <strain evidence="3">LF4-65</strain>
    </source>
</reference>
<comment type="caution">
    <text evidence="3">The sequence shown here is derived from an EMBL/GenBank/DDBJ whole genome shotgun (WGS) entry which is preliminary data.</text>
</comment>
<dbReference type="InterPro" id="IPR029044">
    <property type="entry name" value="Nucleotide-diphossugar_trans"/>
</dbReference>
<dbReference type="EMBL" id="JAHXRI010000007">
    <property type="protein sequence ID" value="MBZ1351010.1"/>
    <property type="molecule type" value="Genomic_DNA"/>
</dbReference>
<dbReference type="CDD" id="cd03801">
    <property type="entry name" value="GT4_PimA-like"/>
    <property type="match status" value="1"/>
</dbReference>
<dbReference type="AlphaFoldDB" id="A0A953N9H8"/>
<evidence type="ECO:0000259" key="2">
    <source>
        <dbReference type="Pfam" id="PF00534"/>
    </source>
</evidence>
<dbReference type="Gene3D" id="3.90.550.10">
    <property type="entry name" value="Spore Coat Polysaccharide Biosynthesis Protein SpsA, Chain A"/>
    <property type="match status" value="1"/>
</dbReference>
<keyword evidence="3" id="KW-0328">Glycosyltransferase</keyword>
<feature type="coiled-coil region" evidence="1">
    <location>
        <begin position="1"/>
        <end position="28"/>
    </location>
</feature>
<sequence length="1048" mass="120318">MKNIKNERKDVKQIAKEIKNKKNSLSKNLTTERSLENRAQKKRSDNVAVTIVSKNYISYAKVLSDSYLKQHPNHDFIVVLVDRAEGIVGGLLENGSEVIEFENFNIPTIEIFIYRHSIMELNTAIKPYVIHSLFTQFNYESVVYLDPDIYVFKPLTRIYDQLENNSIVLTPHLRKPYYDDKFPAEINILQSGTFNLGFIGLKRSAVTTDFLNWWKERLYKHCFVDISNGLFVDQKWIDLVPSYFADHFILRDPGYNAAYWNLHERPITQEGGAWRCDQQELYFFHFSGFNPLVPHRLSKHQNRFISSHSKALSELTNFYATQLLEKGYLESSSYSYAFETLPNGVSMPLTVVNRAVRWADNNNVDIPLPLSAPDRFCAFLFSYDPSLTFPNLPIFYNAVLELRPDVAAELKELAGPNGLTVFEAWLNESGKKELKISEELLNLARDNKPLNYVEDVFVKLQSSNRNDIFTTFNLMWRSRKVFDEFCIWILAHGTNELDLSVEHVLALQDSYPKIGSILNVYFLSGELQLKFPVLTLDSDLVPFTNWCKTNCHDFNLRETDISLFYEFATTEAQFIERMQFLYQHNHQDKNKPVVSIYDIDARRRFCGTKESANDLTKWLLNLDHQQTFSFDFLGEYIQRFGSVEDPLKNISKCAVSDLEIEDSYKVLLQVKNHLASKKQDLRLNIAGYLGASSGVGEAARSICTTLEASHAPYRALAIPNSNSSSYLGEYREDYFGDCYYQSDVSILIANADMVSQSKTFLPSNFFGNRSVGYWVWETENFPEQWLGAVESFDQIWTPSQYSADSIGSTIGKVVKVLPYTLNWELMLAAKGDRQYFKLPEDALLFGFLCDPRSGFERKNIAGLISAFNKSFKHDDNAYLVIKIHGRYGSGSYDFERLKVENKNERVIFVYGDFDRAETFNFIKSLDVYVSLHRSEGFGLTLAEAMALGVSVIASNYSGNLDFMSSQNSFLIETPIVQTDRAFGPYPPGTIWGDPNIEAASDMMRQMLNSDFRRQYVAVAKKSIRQQLSPKKLGKVCEEYLFELVSKLN</sequence>
<organism evidence="3 4">
    <name type="scientific">Zwartia hollandica</name>
    <dbReference type="NCBI Taxonomy" id="324606"/>
    <lineage>
        <taxon>Bacteria</taxon>
        <taxon>Pseudomonadati</taxon>
        <taxon>Pseudomonadota</taxon>
        <taxon>Betaproteobacteria</taxon>
        <taxon>Burkholderiales</taxon>
        <taxon>Alcaligenaceae</taxon>
        <taxon>Zwartia</taxon>
    </lineage>
</organism>
<gene>
    <name evidence="3" type="ORF">KZZ10_10170</name>
</gene>